<dbReference type="GO" id="GO:0008061">
    <property type="term" value="F:chitin binding"/>
    <property type="evidence" value="ECO:0007669"/>
    <property type="project" value="UniProtKB-KW"/>
</dbReference>
<dbReference type="Gene3D" id="2.170.140.10">
    <property type="entry name" value="Chitin binding domain"/>
    <property type="match status" value="2"/>
</dbReference>
<evidence type="ECO:0000256" key="1">
    <source>
        <dbReference type="ARBA" id="ARBA00022669"/>
    </source>
</evidence>
<dbReference type="GO" id="GO:0005576">
    <property type="term" value="C:extracellular region"/>
    <property type="evidence" value="ECO:0007669"/>
    <property type="project" value="InterPro"/>
</dbReference>
<name>A0AAV1ZSB4_9ARAC</name>
<dbReference type="EMBL" id="CAXIEN010000080">
    <property type="protein sequence ID" value="CAL1274738.1"/>
    <property type="molecule type" value="Genomic_DNA"/>
</dbReference>
<accession>A0AAV1ZSB4</accession>
<protein>
    <recommendedName>
        <fullName evidence="7">Chitin-binding type-2 domain-containing protein</fullName>
    </recommendedName>
</protein>
<keyword evidence="2 6" id="KW-0732">Signal</keyword>
<keyword evidence="3" id="KW-0677">Repeat</keyword>
<keyword evidence="4" id="KW-1015">Disulfide bond</keyword>
<dbReference type="InterPro" id="IPR002557">
    <property type="entry name" value="Chitin-bd_dom"/>
</dbReference>
<gene>
    <name evidence="8" type="ORF">LARSCL_LOCUS7676</name>
</gene>
<feature type="domain" description="Chitin-binding type-2" evidence="7">
    <location>
        <begin position="110"/>
        <end position="165"/>
    </location>
</feature>
<sequence length="175" mass="19535">MAKSTCVLALFVAVVVCIEAIRIDPPQPSPSTGKYFPSVKKSDPRCRGKSNGLYPDPKDCTKYLKCVNGDSQVRNCPKGFKFDSIRYCVLPDENPDCGRKTVGGPLDGEESVCKRANQLLPDEMNCRRYIKCVNFQPLKKECPPGTAFDPSKHRCTKEQLEKCKNNDILSVEPDE</sequence>
<feature type="signal peptide" evidence="6">
    <location>
        <begin position="1"/>
        <end position="20"/>
    </location>
</feature>
<dbReference type="AlphaFoldDB" id="A0AAV1ZSB4"/>
<evidence type="ECO:0000256" key="4">
    <source>
        <dbReference type="ARBA" id="ARBA00023157"/>
    </source>
</evidence>
<dbReference type="InterPro" id="IPR036508">
    <property type="entry name" value="Chitin-bd_dom_sf"/>
</dbReference>
<evidence type="ECO:0000313" key="9">
    <source>
        <dbReference type="Proteomes" id="UP001497382"/>
    </source>
</evidence>
<evidence type="ECO:0000313" key="8">
    <source>
        <dbReference type="EMBL" id="CAL1274738.1"/>
    </source>
</evidence>
<comment type="caution">
    <text evidence="8">The sequence shown here is derived from an EMBL/GenBank/DDBJ whole genome shotgun (WGS) entry which is preliminary data.</text>
</comment>
<dbReference type="Proteomes" id="UP001497382">
    <property type="component" value="Unassembled WGS sequence"/>
</dbReference>
<evidence type="ECO:0000259" key="7">
    <source>
        <dbReference type="PROSITE" id="PS50940"/>
    </source>
</evidence>
<dbReference type="PANTHER" id="PTHR23301:SF0">
    <property type="entry name" value="CHITIN-BINDING TYPE-2 DOMAIN-CONTAINING PROTEIN-RELATED"/>
    <property type="match status" value="1"/>
</dbReference>
<dbReference type="PROSITE" id="PS50940">
    <property type="entry name" value="CHIT_BIND_II"/>
    <property type="match status" value="2"/>
</dbReference>
<dbReference type="PANTHER" id="PTHR23301">
    <property type="entry name" value="CHITIN BINDING PERITROPHIN-A"/>
    <property type="match status" value="1"/>
</dbReference>
<evidence type="ECO:0000256" key="6">
    <source>
        <dbReference type="SAM" id="SignalP"/>
    </source>
</evidence>
<proteinExistence type="predicted"/>
<feature type="chain" id="PRO_5043662590" description="Chitin-binding type-2 domain-containing protein" evidence="6">
    <location>
        <begin position="21"/>
        <end position="175"/>
    </location>
</feature>
<dbReference type="Pfam" id="PF01607">
    <property type="entry name" value="CBM_14"/>
    <property type="match status" value="2"/>
</dbReference>
<evidence type="ECO:0000256" key="5">
    <source>
        <dbReference type="ARBA" id="ARBA00023180"/>
    </source>
</evidence>
<keyword evidence="9" id="KW-1185">Reference proteome</keyword>
<dbReference type="InterPro" id="IPR051940">
    <property type="entry name" value="Chitin_bind-dev_reg"/>
</dbReference>
<keyword evidence="5" id="KW-0325">Glycoprotein</keyword>
<dbReference type="SMART" id="SM00494">
    <property type="entry name" value="ChtBD2"/>
    <property type="match status" value="2"/>
</dbReference>
<feature type="domain" description="Chitin-binding type-2" evidence="7">
    <location>
        <begin position="43"/>
        <end position="99"/>
    </location>
</feature>
<evidence type="ECO:0000256" key="3">
    <source>
        <dbReference type="ARBA" id="ARBA00022737"/>
    </source>
</evidence>
<evidence type="ECO:0000256" key="2">
    <source>
        <dbReference type="ARBA" id="ARBA00022729"/>
    </source>
</evidence>
<organism evidence="8 9">
    <name type="scientific">Larinioides sclopetarius</name>
    <dbReference type="NCBI Taxonomy" id="280406"/>
    <lineage>
        <taxon>Eukaryota</taxon>
        <taxon>Metazoa</taxon>
        <taxon>Ecdysozoa</taxon>
        <taxon>Arthropoda</taxon>
        <taxon>Chelicerata</taxon>
        <taxon>Arachnida</taxon>
        <taxon>Araneae</taxon>
        <taxon>Araneomorphae</taxon>
        <taxon>Entelegynae</taxon>
        <taxon>Araneoidea</taxon>
        <taxon>Araneidae</taxon>
        <taxon>Larinioides</taxon>
    </lineage>
</organism>
<keyword evidence="1" id="KW-0147">Chitin-binding</keyword>
<dbReference type="SUPFAM" id="SSF57625">
    <property type="entry name" value="Invertebrate chitin-binding proteins"/>
    <property type="match status" value="2"/>
</dbReference>
<reference evidence="8 9" key="1">
    <citation type="submission" date="2024-04" db="EMBL/GenBank/DDBJ databases">
        <authorList>
            <person name="Rising A."/>
            <person name="Reimegard J."/>
            <person name="Sonavane S."/>
            <person name="Akerstrom W."/>
            <person name="Nylinder S."/>
            <person name="Hedman E."/>
            <person name="Kallberg Y."/>
        </authorList>
    </citation>
    <scope>NUCLEOTIDE SEQUENCE [LARGE SCALE GENOMIC DNA]</scope>
</reference>